<gene>
    <name evidence="3" type="ORF">JYK00_00230</name>
</gene>
<dbReference type="Proteomes" id="UP000671862">
    <property type="component" value="Chromosome"/>
</dbReference>
<keyword evidence="4" id="KW-1185">Reference proteome</keyword>
<proteinExistence type="predicted"/>
<feature type="domain" description="Tail specific protease" evidence="2">
    <location>
        <begin position="188"/>
        <end position="404"/>
    </location>
</feature>
<dbReference type="InterPro" id="IPR005151">
    <property type="entry name" value="Tail-specific_protease"/>
</dbReference>
<reference evidence="3 4" key="1">
    <citation type="submission" date="2021-03" db="EMBL/GenBank/DDBJ databases">
        <title>Thermosipho ferrireducens sp.nov., an anaerobic thermophilic iron-reducing bacterium isolated from a deep-sea hydrothermal sulfide deposits.</title>
        <authorList>
            <person name="Zeng X."/>
            <person name="Chen Y."/>
            <person name="Shao Z."/>
        </authorList>
    </citation>
    <scope>NUCLEOTIDE SEQUENCE [LARGE SCALE GENOMIC DNA]</scope>
    <source>
        <strain evidence="3 4">JL129W03</strain>
    </source>
</reference>
<dbReference type="InterPro" id="IPR029045">
    <property type="entry name" value="ClpP/crotonase-like_dom_sf"/>
</dbReference>
<evidence type="ECO:0000259" key="2">
    <source>
        <dbReference type="SMART" id="SM00245"/>
    </source>
</evidence>
<dbReference type="Gene3D" id="3.90.226.10">
    <property type="entry name" value="2-enoyl-CoA Hydratase, Chain A, domain 1"/>
    <property type="match status" value="1"/>
</dbReference>
<dbReference type="Pfam" id="PF03572">
    <property type="entry name" value="Peptidase_S41"/>
    <property type="match status" value="1"/>
</dbReference>
<dbReference type="SUPFAM" id="SSF52096">
    <property type="entry name" value="ClpP/crotonase"/>
    <property type="match status" value="1"/>
</dbReference>
<dbReference type="RefSeq" id="WP_207566735.1">
    <property type="nucleotide sequence ID" value="NZ_CP071446.1"/>
</dbReference>
<name>A0ABX7S629_9BACT</name>
<keyword evidence="1" id="KW-0732">Signal</keyword>
<feature type="chain" id="PRO_5046208859" description="Tail specific protease domain-containing protein" evidence="1">
    <location>
        <begin position="20"/>
        <end position="436"/>
    </location>
</feature>
<evidence type="ECO:0000313" key="4">
    <source>
        <dbReference type="Proteomes" id="UP000671862"/>
    </source>
</evidence>
<organism evidence="3 4">
    <name type="scientific">Thermosipho ferrireducens</name>
    <dbReference type="NCBI Taxonomy" id="2571116"/>
    <lineage>
        <taxon>Bacteria</taxon>
        <taxon>Thermotogati</taxon>
        <taxon>Thermotogota</taxon>
        <taxon>Thermotogae</taxon>
        <taxon>Thermotogales</taxon>
        <taxon>Fervidobacteriaceae</taxon>
        <taxon>Thermosipho</taxon>
    </lineage>
</organism>
<protein>
    <recommendedName>
        <fullName evidence="2">Tail specific protease domain-containing protein</fullName>
    </recommendedName>
</protein>
<feature type="signal peptide" evidence="1">
    <location>
        <begin position="1"/>
        <end position="19"/>
    </location>
</feature>
<evidence type="ECO:0000256" key="1">
    <source>
        <dbReference type="SAM" id="SignalP"/>
    </source>
</evidence>
<evidence type="ECO:0000313" key="3">
    <source>
        <dbReference type="EMBL" id="QTA38014.1"/>
    </source>
</evidence>
<accession>A0ABX7S629</accession>
<dbReference type="EMBL" id="CP071446">
    <property type="protein sequence ID" value="QTA38014.1"/>
    <property type="molecule type" value="Genomic_DNA"/>
</dbReference>
<dbReference type="SMART" id="SM00245">
    <property type="entry name" value="TSPc"/>
    <property type="match status" value="1"/>
</dbReference>
<sequence length="436" mass="50612">MKKKIIILFLMFLSVLTISQELFQPEELQKDFDVFINYILKAGIDPFKFVSEETFYSKVDEIKTKLNKPMTKGEFFKTIAPMIHLFSDVHYGIVFNITTDTLVMPFEPVVVGNRLFVKNSLVKELENKAEILKIEGKDVKEIINELKQYLPKVRSDVIHAQVSFLFSYFPEIEDKNTFELLLKINGTKKSVEINAIKYGEKLKQTKQLYPDEWEKRKFSFERKGSIGILKIRTFSYSYRSSGYYKEFLEKTFKENKDMSDLIIDLRGNSGGPLYNVWELFKYLTFHPLKVHLVGYNCKNIPLTDGRIKRTLEKYELNPKIIPAKDNFKGKIWLLINNRIASGAVITTYLFKKFSFGKIIGEKTTEPVNSLGASLGKYILPNTKILVSISGGYYWIEDNPEIEIDYGKNLTEEEKIDYLLGEGDVMLDYAFEIISKN</sequence>